<dbReference type="Pfam" id="PF05711">
    <property type="entry name" value="TylF"/>
    <property type="match status" value="1"/>
</dbReference>
<organism evidence="1 2">
    <name type="scientific">Jejuia pallidilutea</name>
    <dbReference type="NCBI Taxonomy" id="504487"/>
    <lineage>
        <taxon>Bacteria</taxon>
        <taxon>Pseudomonadati</taxon>
        <taxon>Bacteroidota</taxon>
        <taxon>Flavobacteriia</taxon>
        <taxon>Flavobacteriales</taxon>
        <taxon>Flavobacteriaceae</taxon>
        <taxon>Jejuia</taxon>
    </lineage>
</organism>
<keyword evidence="1" id="KW-0489">Methyltransferase</keyword>
<sequence>MIPLGTYTDNLLLCDSFNEVDGCIVECGVWRGGMIAGIYEYSQKKRKCILFDSFEGLPDAKLNDGDAAKTWQIDNDGKGLDNCKAEIHFAEKAMALSGSKHHKIVKGWFDKTIPSTKISESIAILRLDGDWYDSTMVCLENLYPLVAENGLIIIDDYYAWDGCSRAVHDYLSKNNLPLRIRQTKNDVCYIIKTSQGRKL</sequence>
<evidence type="ECO:0000313" key="2">
    <source>
        <dbReference type="Proteomes" id="UP000029646"/>
    </source>
</evidence>
<accession>A0A090W7L5</accession>
<comment type="caution">
    <text evidence="1">The sequence shown here is derived from an EMBL/GenBank/DDBJ whole genome shotgun (WGS) entry which is preliminary data.</text>
</comment>
<protein>
    <submittedName>
        <fullName evidence="1">Macrocin-O-methyltransferase</fullName>
    </submittedName>
</protein>
<dbReference type="Gene3D" id="3.40.50.150">
    <property type="entry name" value="Vaccinia Virus protein VP39"/>
    <property type="match status" value="1"/>
</dbReference>
<keyword evidence="1" id="KW-0808">Transferase</keyword>
<dbReference type="GO" id="GO:0008168">
    <property type="term" value="F:methyltransferase activity"/>
    <property type="evidence" value="ECO:0007669"/>
    <property type="project" value="UniProtKB-KW"/>
</dbReference>
<dbReference type="Proteomes" id="UP000029646">
    <property type="component" value="Unassembled WGS sequence"/>
</dbReference>
<dbReference type="PANTHER" id="PTHR40036:SF1">
    <property type="entry name" value="MACROCIN O-METHYLTRANSFERASE"/>
    <property type="match status" value="1"/>
</dbReference>
<dbReference type="PANTHER" id="PTHR40036">
    <property type="entry name" value="MACROCIN O-METHYLTRANSFERASE"/>
    <property type="match status" value="1"/>
</dbReference>
<dbReference type="InterPro" id="IPR008884">
    <property type="entry name" value="TylF_MeTrfase"/>
</dbReference>
<evidence type="ECO:0000313" key="1">
    <source>
        <dbReference type="EMBL" id="GAL71444.1"/>
    </source>
</evidence>
<dbReference type="SUPFAM" id="SSF53335">
    <property type="entry name" value="S-adenosyl-L-methionine-dependent methyltransferases"/>
    <property type="match status" value="1"/>
</dbReference>
<dbReference type="InterPro" id="IPR029063">
    <property type="entry name" value="SAM-dependent_MTases_sf"/>
</dbReference>
<name>A0A090W7L5_9FLAO</name>
<dbReference type="GO" id="GO:0032259">
    <property type="term" value="P:methylation"/>
    <property type="evidence" value="ECO:0007669"/>
    <property type="project" value="UniProtKB-KW"/>
</dbReference>
<dbReference type="AlphaFoldDB" id="A0A090W7L5"/>
<reference evidence="1 2" key="1">
    <citation type="journal article" date="2014" name="Genome Announc.">
        <title>Draft Genome Sequence of Marine Flavobacterium Jejuia pallidilutea Strain 11shimoA1 and Pigmentation Mutants.</title>
        <authorList>
            <person name="Takatani N."/>
            <person name="Nakanishi M."/>
            <person name="Meirelles P."/>
            <person name="Mino S."/>
            <person name="Suda W."/>
            <person name="Oshima K."/>
            <person name="Hattori M."/>
            <person name="Ohkuma M."/>
            <person name="Hosokawa M."/>
            <person name="Miyashita K."/>
            <person name="Thompson F.L."/>
            <person name="Niwa A."/>
            <person name="Sawabe T."/>
            <person name="Sawabe T."/>
        </authorList>
    </citation>
    <scope>NUCLEOTIDE SEQUENCE [LARGE SCALE GENOMIC DNA]</scope>
    <source>
        <strain evidence="2">JCM19302</strain>
    </source>
</reference>
<dbReference type="EMBL" id="BBNS01000012">
    <property type="protein sequence ID" value="GAL71444.1"/>
    <property type="molecule type" value="Genomic_DNA"/>
</dbReference>
<proteinExistence type="predicted"/>
<gene>
    <name evidence="1" type="ORF">JCM19302_1122</name>
</gene>